<protein>
    <submittedName>
        <fullName evidence="1">Uncharacterized protein</fullName>
    </submittedName>
</protein>
<gene>
    <name evidence="1" type="ORF">B2K_11800</name>
</gene>
<dbReference type="RefSeq" id="WP_014650404.1">
    <property type="nucleotide sequence ID" value="NC_017672.3"/>
</dbReference>
<evidence type="ECO:0000313" key="1">
    <source>
        <dbReference type="EMBL" id="AFH61396.1"/>
    </source>
</evidence>
<reference evidence="1 2" key="1">
    <citation type="submission" date="2013-06" db="EMBL/GenBank/DDBJ databases">
        <title>Complete genome sequence of Paenibacillus mucilaginosus K02.</title>
        <authorList>
            <person name="Xiao B."/>
            <person name="Sun L."/>
            <person name="Xiao L."/>
            <person name="Lian B."/>
        </authorList>
    </citation>
    <scope>NUCLEOTIDE SEQUENCE [LARGE SCALE GENOMIC DNA]</scope>
    <source>
        <strain evidence="1 2">K02</strain>
    </source>
</reference>
<dbReference type="Proteomes" id="UP000007392">
    <property type="component" value="Chromosome"/>
</dbReference>
<proteinExistence type="predicted"/>
<dbReference type="KEGG" id="pmw:B2K_11800"/>
<evidence type="ECO:0000313" key="2">
    <source>
        <dbReference type="Proteomes" id="UP000007392"/>
    </source>
</evidence>
<name>I0BG99_9BACL</name>
<dbReference type="HOGENOM" id="CLU_2106556_0_0_9"/>
<sequence length="115" mass="12549">MSQFKKKLAITTITLCSLALTVGIAVAIYAKVNEMSKAPEPPSTVYVRTLSAEEYGKLYGQEGGVVHTPHGSYKFSAGEFDKSKYSHSEIANSIEETTEKTKVIVEKDGGIFIKE</sequence>
<dbReference type="EMBL" id="CP003422">
    <property type="protein sequence ID" value="AFH61396.1"/>
    <property type="molecule type" value="Genomic_DNA"/>
</dbReference>
<accession>I0BG99</accession>
<dbReference type="AlphaFoldDB" id="I0BG99"/>
<organism evidence="1 2">
    <name type="scientific">Paenibacillus mucilaginosus K02</name>
    <dbReference type="NCBI Taxonomy" id="997761"/>
    <lineage>
        <taxon>Bacteria</taxon>
        <taxon>Bacillati</taxon>
        <taxon>Bacillota</taxon>
        <taxon>Bacilli</taxon>
        <taxon>Bacillales</taxon>
        <taxon>Paenibacillaceae</taxon>
        <taxon>Paenibacillus</taxon>
    </lineage>
</organism>